<dbReference type="AlphaFoldDB" id="A0A5C6FFU3"/>
<protein>
    <recommendedName>
        <fullName evidence="3">AAA+ ATPase domain-containing protein</fullName>
    </recommendedName>
</protein>
<dbReference type="Proteomes" id="UP000316476">
    <property type="component" value="Unassembled WGS sequence"/>
</dbReference>
<gene>
    <name evidence="1" type="ORF">V7x_55470</name>
</gene>
<dbReference type="RefSeq" id="WP_146416553.1">
    <property type="nucleotide sequence ID" value="NZ_SJPZ01000005.1"/>
</dbReference>
<reference evidence="1 2" key="1">
    <citation type="submission" date="2019-02" db="EMBL/GenBank/DDBJ databases">
        <title>Deep-cultivation of Planctomycetes and their phenomic and genomic characterization uncovers novel biology.</title>
        <authorList>
            <person name="Wiegand S."/>
            <person name="Jogler M."/>
            <person name="Boedeker C."/>
            <person name="Pinto D."/>
            <person name="Vollmers J."/>
            <person name="Rivas-Marin E."/>
            <person name="Kohn T."/>
            <person name="Peeters S.H."/>
            <person name="Heuer A."/>
            <person name="Rast P."/>
            <person name="Oberbeckmann S."/>
            <person name="Bunk B."/>
            <person name="Jeske O."/>
            <person name="Meyerdierks A."/>
            <person name="Storesund J.E."/>
            <person name="Kallscheuer N."/>
            <person name="Luecker S."/>
            <person name="Lage O.M."/>
            <person name="Pohl T."/>
            <person name="Merkel B.J."/>
            <person name="Hornburger P."/>
            <person name="Mueller R.-W."/>
            <person name="Bruemmer F."/>
            <person name="Labrenz M."/>
            <person name="Spormann A.M."/>
            <person name="Op Den Camp H."/>
            <person name="Overmann J."/>
            <person name="Amann R."/>
            <person name="Jetten M.S.M."/>
            <person name="Mascher T."/>
            <person name="Medema M.H."/>
            <person name="Devos D.P."/>
            <person name="Kaster A.-K."/>
            <person name="Ovreas L."/>
            <person name="Rohde M."/>
            <person name="Galperin M.Y."/>
            <person name="Jogler C."/>
        </authorList>
    </citation>
    <scope>NUCLEOTIDE SEQUENCE [LARGE SCALE GENOMIC DNA]</scope>
    <source>
        <strain evidence="1 2">V7</strain>
    </source>
</reference>
<evidence type="ECO:0000313" key="1">
    <source>
        <dbReference type="EMBL" id="TWU59637.1"/>
    </source>
</evidence>
<evidence type="ECO:0008006" key="3">
    <source>
        <dbReference type="Google" id="ProtNLM"/>
    </source>
</evidence>
<name>A0A5C6FFU3_9PLAN</name>
<dbReference type="OrthoDB" id="253141at2"/>
<comment type="caution">
    <text evidence="1">The sequence shown here is derived from an EMBL/GenBank/DDBJ whole genome shotgun (WGS) entry which is preliminary data.</text>
</comment>
<evidence type="ECO:0000313" key="2">
    <source>
        <dbReference type="Proteomes" id="UP000316476"/>
    </source>
</evidence>
<accession>A0A5C6FFU3</accession>
<sequence>MTERISQPKNAVVVDSYAEFDRYVSAFSEGHLNLLIVIGRAGTSKSQSVRKAVGDSVCWIEGNASAFGIYCDLYRHRDQLVVIDDVDSLYSNKAAVRLLKCLCQTDERKSVAWHTNAVGQSDEDIPTSFETTSRVCIIANDWKSLSQNTAAVEDRGHTVVFDPTPEEVHRKVAEWFDDQEVFDWFADFLHMIPNVSMRQYVRASELKKAGIDWVKTVLTDEIPEKAMLVAKLKADPHFREERDRVKAFAEQGGGGKTTWYKWSKRVTSPMAKSLRIDLAEVQGRGSNVPGPTRLRVVRELAG</sequence>
<dbReference type="EMBL" id="SJPZ01000005">
    <property type="protein sequence ID" value="TWU59637.1"/>
    <property type="molecule type" value="Genomic_DNA"/>
</dbReference>
<organism evidence="1 2">
    <name type="scientific">Crateriforma conspicua</name>
    <dbReference type="NCBI Taxonomy" id="2527996"/>
    <lineage>
        <taxon>Bacteria</taxon>
        <taxon>Pseudomonadati</taxon>
        <taxon>Planctomycetota</taxon>
        <taxon>Planctomycetia</taxon>
        <taxon>Planctomycetales</taxon>
        <taxon>Planctomycetaceae</taxon>
        <taxon>Crateriforma</taxon>
    </lineage>
</organism>
<proteinExistence type="predicted"/>